<evidence type="ECO:0000259" key="9">
    <source>
        <dbReference type="PROSITE" id="PS50929"/>
    </source>
</evidence>
<dbReference type="GO" id="GO:0140359">
    <property type="term" value="F:ABC-type transporter activity"/>
    <property type="evidence" value="ECO:0007669"/>
    <property type="project" value="InterPro"/>
</dbReference>
<dbReference type="InterPro" id="IPR039421">
    <property type="entry name" value="Type_1_exporter"/>
</dbReference>
<evidence type="ECO:0000256" key="1">
    <source>
        <dbReference type="ARBA" id="ARBA00004651"/>
    </source>
</evidence>
<dbReference type="PANTHER" id="PTHR24221:SF646">
    <property type="entry name" value="HAEMOLYSIN SECRETION ATP-BINDING PROTEIN"/>
    <property type="match status" value="1"/>
</dbReference>
<dbReference type="Pfam" id="PF00005">
    <property type="entry name" value="ABC_tran"/>
    <property type="match status" value="1"/>
</dbReference>
<dbReference type="InterPro" id="IPR003593">
    <property type="entry name" value="AAA+_ATPase"/>
</dbReference>
<dbReference type="InterPro" id="IPR017871">
    <property type="entry name" value="ABC_transporter-like_CS"/>
</dbReference>
<protein>
    <recommendedName>
        <fullName evidence="12">ABC transporter domain-containing protein</fullName>
    </recommendedName>
</protein>
<dbReference type="InterPro" id="IPR036640">
    <property type="entry name" value="ABC1_TM_sf"/>
</dbReference>
<dbReference type="EMBL" id="AZJF01000001">
    <property type="protein sequence ID" value="ETD20948.1"/>
    <property type="molecule type" value="Genomic_DNA"/>
</dbReference>
<reference evidence="10 11" key="1">
    <citation type="submission" date="2013-10" db="EMBL/GenBank/DDBJ databases">
        <title>The Genome Sequence of Ruminococcus gnavus CC55_001C.</title>
        <authorList>
            <consortium name="The Broad Institute Genomics Platform"/>
            <person name="Earl A."/>
            <person name="Allen-Vercoe E."/>
            <person name="Daigneault M."/>
            <person name="Young S.K."/>
            <person name="Zeng Q."/>
            <person name="Gargeya S."/>
            <person name="Fitzgerald M."/>
            <person name="Abouelleil A."/>
            <person name="Alvarado L."/>
            <person name="Chapman S.B."/>
            <person name="Gainer-Dewar J."/>
            <person name="Goldberg J."/>
            <person name="Griggs A."/>
            <person name="Gujja S."/>
            <person name="Hansen M."/>
            <person name="Howarth C."/>
            <person name="Imamovic A."/>
            <person name="Ireland A."/>
            <person name="Larimer J."/>
            <person name="McCowan C."/>
            <person name="Murphy C."/>
            <person name="Pearson M."/>
            <person name="Poon T.W."/>
            <person name="Priest M."/>
            <person name="Roberts A."/>
            <person name="Saif S."/>
            <person name="Shea T."/>
            <person name="Sykes S."/>
            <person name="Wortman J."/>
            <person name="Nusbaum C."/>
            <person name="Birren B."/>
        </authorList>
    </citation>
    <scope>NUCLEOTIDE SEQUENCE [LARGE SCALE GENOMIC DNA]</scope>
    <source>
        <strain evidence="10 11">CC55_001C</strain>
    </source>
</reference>
<dbReference type="GO" id="GO:0005524">
    <property type="term" value="F:ATP binding"/>
    <property type="evidence" value="ECO:0007669"/>
    <property type="project" value="UniProtKB-KW"/>
</dbReference>
<keyword evidence="4" id="KW-0067">ATP-binding</keyword>
<dbReference type="SMART" id="SM00382">
    <property type="entry name" value="AAA"/>
    <property type="match status" value="1"/>
</dbReference>
<keyword evidence="11" id="KW-1185">Reference proteome</keyword>
<organism evidence="10 11">
    <name type="scientific">Mediterraneibacter gnavus (strain CC55_001C)</name>
    <dbReference type="NCBI Taxonomy" id="1073375"/>
    <lineage>
        <taxon>Bacteria</taxon>
        <taxon>Bacillati</taxon>
        <taxon>Bacillota</taxon>
        <taxon>Clostridia</taxon>
        <taxon>Lachnospirales</taxon>
        <taxon>Lachnospiraceae</taxon>
        <taxon>Mediterraneibacter</taxon>
    </lineage>
</organism>
<keyword evidence="5 7" id="KW-1133">Transmembrane helix</keyword>
<feature type="domain" description="ABC transporter" evidence="8">
    <location>
        <begin position="349"/>
        <end position="589"/>
    </location>
</feature>
<dbReference type="RefSeq" id="WP_023923787.1">
    <property type="nucleotide sequence ID" value="NZ_KI669414.1"/>
</dbReference>
<evidence type="ECO:0000313" key="11">
    <source>
        <dbReference type="Proteomes" id="UP000018690"/>
    </source>
</evidence>
<evidence type="ECO:0008006" key="12">
    <source>
        <dbReference type="Google" id="ProtNLM"/>
    </source>
</evidence>
<evidence type="ECO:0000259" key="8">
    <source>
        <dbReference type="PROSITE" id="PS50893"/>
    </source>
</evidence>
<dbReference type="SUPFAM" id="SSF90123">
    <property type="entry name" value="ABC transporter transmembrane region"/>
    <property type="match status" value="1"/>
</dbReference>
<dbReference type="InterPro" id="IPR003439">
    <property type="entry name" value="ABC_transporter-like_ATP-bd"/>
</dbReference>
<comment type="subcellular location">
    <subcellularLocation>
        <location evidence="1">Cell membrane</location>
        <topology evidence="1">Multi-pass membrane protein</topology>
    </subcellularLocation>
</comment>
<dbReference type="PANTHER" id="PTHR24221">
    <property type="entry name" value="ATP-BINDING CASSETTE SUB-FAMILY B"/>
    <property type="match status" value="1"/>
</dbReference>
<evidence type="ECO:0000313" key="10">
    <source>
        <dbReference type="EMBL" id="ETD20948.1"/>
    </source>
</evidence>
<evidence type="ECO:0000256" key="3">
    <source>
        <dbReference type="ARBA" id="ARBA00022741"/>
    </source>
</evidence>
<dbReference type="GO" id="GO:0016887">
    <property type="term" value="F:ATP hydrolysis activity"/>
    <property type="evidence" value="ECO:0007669"/>
    <property type="project" value="InterPro"/>
</dbReference>
<keyword evidence="3" id="KW-0547">Nucleotide-binding</keyword>
<keyword evidence="2 7" id="KW-0812">Transmembrane</keyword>
<sequence>MKKYSIFQNLKFSFILLKEEQFEKFYMYSFLHIVLGVLCPLMLAAFPSYVVVRMQKREDLGVEIFILLCVIAGILFLQMVDTYANQKYEQLLFLFRNKLGNRLMKKALEIPFYLCESAECQKQFEKARRAIYEGNQTGIEMFLKQFPEICMNLLGILIYTGIIGVTSLTLVIMLFVVTLLATCVSVSIGKKDYLIQEELNGNYTRLQYLYQTTLDQRSAKDIRIYHAQKFFLEEFAFLREKVSKLQKKSATCYLIFDHVETLLSVFKDMIVYGVLIILMYKGVITIEQFILNIGIVAGFNRWMINLFKNLKEVVRNNIIVGQFQNFLQYGEVEGGGNQMVSNSINPHDLTLEHVSFRYPGAEKACIQDLNITIHSGEKLALVGINGSGKSTVVKLLLGLYTPSEGRILLDGVDIQFIESKSYLQEFAVEFQETVVFATSIAENVTGVSEEAQDKLKLQEKLMISGLWKFIQTLPYKEWTSITKELDPEGINFSGGEIQKLMLARTLYKDSPIIILDEPTAALDPIAENKLYQKYSMLTKGKTSVFISHRLSSTRFCDRILFFENGKVLEMGTHEELIRRNGKYAKMYETQAKYYQKEELDHACSVEKT</sequence>
<feature type="domain" description="ABC transmembrane type-1" evidence="9">
    <location>
        <begin position="139"/>
        <end position="315"/>
    </location>
</feature>
<dbReference type="GO" id="GO:0005886">
    <property type="term" value="C:plasma membrane"/>
    <property type="evidence" value="ECO:0007669"/>
    <property type="project" value="UniProtKB-SubCell"/>
</dbReference>
<feature type="transmembrane region" description="Helical" evidence="7">
    <location>
        <begin position="64"/>
        <end position="84"/>
    </location>
</feature>
<dbReference type="Proteomes" id="UP000018690">
    <property type="component" value="Unassembled WGS sequence"/>
</dbReference>
<proteinExistence type="predicted"/>
<name>A0A829NXJ2_MEDG5</name>
<evidence type="ECO:0000256" key="6">
    <source>
        <dbReference type="ARBA" id="ARBA00023136"/>
    </source>
</evidence>
<dbReference type="PROSITE" id="PS00211">
    <property type="entry name" value="ABC_TRANSPORTER_1"/>
    <property type="match status" value="1"/>
</dbReference>
<accession>A0A829NXJ2</accession>
<dbReference type="GO" id="GO:0034040">
    <property type="term" value="F:ATPase-coupled lipid transmembrane transporter activity"/>
    <property type="evidence" value="ECO:0007669"/>
    <property type="project" value="TreeGrafter"/>
</dbReference>
<dbReference type="PROSITE" id="PS50929">
    <property type="entry name" value="ABC_TM1F"/>
    <property type="match status" value="1"/>
</dbReference>
<evidence type="ECO:0000256" key="5">
    <source>
        <dbReference type="ARBA" id="ARBA00022989"/>
    </source>
</evidence>
<feature type="transmembrane region" description="Helical" evidence="7">
    <location>
        <begin position="156"/>
        <end position="181"/>
    </location>
</feature>
<dbReference type="Gene3D" id="3.40.50.300">
    <property type="entry name" value="P-loop containing nucleotide triphosphate hydrolases"/>
    <property type="match status" value="1"/>
</dbReference>
<dbReference type="PROSITE" id="PS50893">
    <property type="entry name" value="ABC_TRANSPORTER_2"/>
    <property type="match status" value="1"/>
</dbReference>
<dbReference type="AlphaFoldDB" id="A0A829NXJ2"/>
<evidence type="ECO:0000256" key="7">
    <source>
        <dbReference type="SAM" id="Phobius"/>
    </source>
</evidence>
<dbReference type="Gene3D" id="1.20.1560.10">
    <property type="entry name" value="ABC transporter type 1, transmembrane domain"/>
    <property type="match status" value="1"/>
</dbReference>
<comment type="caution">
    <text evidence="10">The sequence shown here is derived from an EMBL/GenBank/DDBJ whole genome shotgun (WGS) entry which is preliminary data.</text>
</comment>
<dbReference type="InterPro" id="IPR011527">
    <property type="entry name" value="ABC1_TM_dom"/>
</dbReference>
<evidence type="ECO:0000256" key="2">
    <source>
        <dbReference type="ARBA" id="ARBA00022692"/>
    </source>
</evidence>
<keyword evidence="6 7" id="KW-0472">Membrane</keyword>
<dbReference type="CDD" id="cd03228">
    <property type="entry name" value="ABCC_MRP_Like"/>
    <property type="match status" value="1"/>
</dbReference>
<dbReference type="InterPro" id="IPR027417">
    <property type="entry name" value="P-loop_NTPase"/>
</dbReference>
<gene>
    <name evidence="10" type="ORF">HMPREF1201_00953</name>
</gene>
<evidence type="ECO:0000256" key="4">
    <source>
        <dbReference type="ARBA" id="ARBA00022840"/>
    </source>
</evidence>
<feature type="transmembrane region" description="Helical" evidence="7">
    <location>
        <begin position="25"/>
        <end position="52"/>
    </location>
</feature>
<dbReference type="SUPFAM" id="SSF52540">
    <property type="entry name" value="P-loop containing nucleoside triphosphate hydrolases"/>
    <property type="match status" value="1"/>
</dbReference>